<comment type="caution">
    <text evidence="2">The sequence shown here is derived from an EMBL/GenBank/DDBJ whole genome shotgun (WGS) entry which is preliminary data.</text>
</comment>
<sequence length="219" mass="25411">MAGLSLDDEEDGIIHLEREATNQEISYVNCLVGVFLTSSVVHFQEMRSTLASVWHPIGGVSISDLGKERYLFRFYYEVDVERVIKNGPWNFNSHLLILHRLQQGEDPLSVQLHWVDFWILIHDLPIGFIADAVAHQLGNFIGEFIEYDSAAVQLGYKRIMIVRVKVDVRKPLKRKKRITLKNSESVYPQSVDVFKWDISLQAQSRRNQSWKSKRLVEDE</sequence>
<dbReference type="InterPro" id="IPR025558">
    <property type="entry name" value="DUF4283"/>
</dbReference>
<dbReference type="Pfam" id="PF14111">
    <property type="entry name" value="DUF4283"/>
    <property type="match status" value="1"/>
</dbReference>
<dbReference type="Proteomes" id="UP000593573">
    <property type="component" value="Unassembled WGS sequence"/>
</dbReference>
<evidence type="ECO:0000259" key="1">
    <source>
        <dbReference type="Pfam" id="PF14111"/>
    </source>
</evidence>
<gene>
    <name evidence="2" type="ORF">Goklo_011754</name>
</gene>
<dbReference type="PANTHER" id="PTHR31286">
    <property type="entry name" value="GLYCINE-RICH CELL WALL STRUCTURAL PROTEIN 1.8-LIKE"/>
    <property type="match status" value="1"/>
</dbReference>
<evidence type="ECO:0000313" key="3">
    <source>
        <dbReference type="Proteomes" id="UP000593573"/>
    </source>
</evidence>
<reference evidence="2 3" key="1">
    <citation type="journal article" date="2019" name="Genome Biol. Evol.">
        <title>Insights into the evolution of the New World diploid cottons (Gossypium, subgenus Houzingenia) based on genome sequencing.</title>
        <authorList>
            <person name="Grover C.E."/>
            <person name="Arick M.A. 2nd"/>
            <person name="Thrash A."/>
            <person name="Conover J.L."/>
            <person name="Sanders W.S."/>
            <person name="Peterson D.G."/>
            <person name="Frelichowski J.E."/>
            <person name="Scheffler J.A."/>
            <person name="Scheffler B.E."/>
            <person name="Wendel J.F."/>
        </authorList>
    </citation>
    <scope>NUCLEOTIDE SEQUENCE [LARGE SCALE GENOMIC DNA]</scope>
    <source>
        <strain evidence="2">57</strain>
        <tissue evidence="2">Leaf</tissue>
    </source>
</reference>
<proteinExistence type="predicted"/>
<keyword evidence="3" id="KW-1185">Reference proteome</keyword>
<evidence type="ECO:0000313" key="2">
    <source>
        <dbReference type="EMBL" id="MBA0659641.1"/>
    </source>
</evidence>
<organism evidence="2 3">
    <name type="scientific">Gossypium klotzschianum</name>
    <dbReference type="NCBI Taxonomy" id="34286"/>
    <lineage>
        <taxon>Eukaryota</taxon>
        <taxon>Viridiplantae</taxon>
        <taxon>Streptophyta</taxon>
        <taxon>Embryophyta</taxon>
        <taxon>Tracheophyta</taxon>
        <taxon>Spermatophyta</taxon>
        <taxon>Magnoliopsida</taxon>
        <taxon>eudicotyledons</taxon>
        <taxon>Gunneridae</taxon>
        <taxon>Pentapetalae</taxon>
        <taxon>rosids</taxon>
        <taxon>malvids</taxon>
        <taxon>Malvales</taxon>
        <taxon>Malvaceae</taxon>
        <taxon>Malvoideae</taxon>
        <taxon>Gossypium</taxon>
    </lineage>
</organism>
<dbReference type="PANTHER" id="PTHR31286:SF153">
    <property type="entry name" value="DUF4283 DOMAIN PROTEIN"/>
    <property type="match status" value="1"/>
</dbReference>
<feature type="domain" description="DUF4283" evidence="1">
    <location>
        <begin position="29"/>
        <end position="107"/>
    </location>
</feature>
<dbReference type="OrthoDB" id="983454at2759"/>
<accession>A0A7J8VA17</accession>
<protein>
    <recommendedName>
        <fullName evidence="1">DUF4283 domain-containing protein</fullName>
    </recommendedName>
</protein>
<name>A0A7J8VA17_9ROSI</name>
<dbReference type="AlphaFoldDB" id="A0A7J8VA17"/>
<dbReference type="InterPro" id="IPR040256">
    <property type="entry name" value="At4g02000-like"/>
</dbReference>
<dbReference type="EMBL" id="JABFAB010000009">
    <property type="protein sequence ID" value="MBA0659641.1"/>
    <property type="molecule type" value="Genomic_DNA"/>
</dbReference>